<dbReference type="AlphaFoldDB" id="A0A4R7J153"/>
<dbReference type="Pfam" id="PF02350">
    <property type="entry name" value="Epimerase_2"/>
    <property type="match status" value="1"/>
</dbReference>
<dbReference type="InterPro" id="IPR029767">
    <property type="entry name" value="WecB-like"/>
</dbReference>
<dbReference type="PANTHER" id="PTHR43174">
    <property type="entry name" value="UDP-N-ACETYLGLUCOSAMINE 2-EPIMERASE"/>
    <property type="match status" value="1"/>
</dbReference>
<evidence type="ECO:0000313" key="7">
    <source>
        <dbReference type="Proteomes" id="UP000295371"/>
    </source>
</evidence>
<comment type="similarity">
    <text evidence="2 4">Belongs to the UDP-N-acetylglucosamine 2-epimerase family.</text>
</comment>
<dbReference type="PANTHER" id="PTHR43174:SF2">
    <property type="entry name" value="UDP-N-ACETYLGLUCOSAMINE 2-EPIMERASE"/>
    <property type="match status" value="1"/>
</dbReference>
<reference evidence="6 7" key="1">
    <citation type="submission" date="2019-03" db="EMBL/GenBank/DDBJ databases">
        <title>Genomic Encyclopedia of Archaeal and Bacterial Type Strains, Phase II (KMG-II): from individual species to whole genera.</title>
        <authorList>
            <person name="Goeker M."/>
        </authorList>
    </citation>
    <scope>NUCLEOTIDE SEQUENCE [LARGE SCALE GENOMIC DNA]</scope>
    <source>
        <strain evidence="6 7">DSM 24323</strain>
    </source>
</reference>
<evidence type="ECO:0000256" key="2">
    <source>
        <dbReference type="ARBA" id="ARBA00038209"/>
    </source>
</evidence>
<keyword evidence="7" id="KW-1185">Reference proteome</keyword>
<organism evidence="6 7">
    <name type="scientific">Naumannella halotolerans</name>
    <dbReference type="NCBI Taxonomy" id="993414"/>
    <lineage>
        <taxon>Bacteria</taxon>
        <taxon>Bacillati</taxon>
        <taxon>Actinomycetota</taxon>
        <taxon>Actinomycetes</taxon>
        <taxon>Propionibacteriales</taxon>
        <taxon>Propionibacteriaceae</taxon>
        <taxon>Naumannella</taxon>
    </lineage>
</organism>
<proteinExistence type="inferred from homology"/>
<sequence>MNPRVMTVYGTRPEAIKVAPVIRALEASSKVDSITLVTGQHREMLDQVNQFFSITPDHDLNVFEPGQTLNALVSKVFSRLDQHFAENAPDAVLVQGDTSTALAAAQAAFHQQIPVVHLEAGLRSGNLHSPFPEEANRRLISQISSLHLAATQTARSNLTREGIAERDIAVTGNTVIDALLEAVQKPARIEDPRIAQAVADERPILLVTTHRRENWGSAMEGVGRALRVLAERNPEWLVVLPTHRNPVVRQAILPQIGDLPNVLAGEPLPYDQFTHLLAASRIVLTDSGGIQEEAPSLGKPVLVMRDNTERPEAVVAGTVQLIGTDEHVIIREVSRLINDRLWYDSFANTTNPYGDGHAAPRACAAIEQLLGVGTRIKDFGSGYPDVSTWTLEQAARAQSLQAGAPLRMGAA</sequence>
<keyword evidence="1 4" id="KW-0413">Isomerase</keyword>
<evidence type="ECO:0000256" key="1">
    <source>
        <dbReference type="ARBA" id="ARBA00023235"/>
    </source>
</evidence>
<dbReference type="SUPFAM" id="SSF53756">
    <property type="entry name" value="UDP-Glycosyltransferase/glycogen phosphorylase"/>
    <property type="match status" value="1"/>
</dbReference>
<name>A0A4R7J153_9ACTN</name>
<feature type="domain" description="UDP-N-acetylglucosamine 2-epimerase" evidence="5">
    <location>
        <begin position="23"/>
        <end position="367"/>
    </location>
</feature>
<comment type="caution">
    <text evidence="6">The sequence shown here is derived from an EMBL/GenBank/DDBJ whole genome shotgun (WGS) entry which is preliminary data.</text>
</comment>
<protein>
    <recommendedName>
        <fullName evidence="3">UDP-N-acetylglucosamine 2-epimerase (non-hydrolyzing)</fullName>
        <ecNumber evidence="3">5.1.3.14</ecNumber>
    </recommendedName>
</protein>
<dbReference type="CDD" id="cd03786">
    <property type="entry name" value="GTB_UDP-GlcNAc_2-Epimerase"/>
    <property type="match status" value="1"/>
</dbReference>
<evidence type="ECO:0000259" key="5">
    <source>
        <dbReference type="Pfam" id="PF02350"/>
    </source>
</evidence>
<dbReference type="RefSeq" id="WP_243831965.1">
    <property type="nucleotide sequence ID" value="NZ_SOAW01000003.1"/>
</dbReference>
<dbReference type="EMBL" id="SOAW01000003">
    <property type="protein sequence ID" value="TDT29969.1"/>
    <property type="molecule type" value="Genomic_DNA"/>
</dbReference>
<accession>A0A4R7J153</accession>
<evidence type="ECO:0000313" key="6">
    <source>
        <dbReference type="EMBL" id="TDT29969.1"/>
    </source>
</evidence>
<gene>
    <name evidence="6" type="ORF">CLV29_2992</name>
</gene>
<dbReference type="Proteomes" id="UP000295371">
    <property type="component" value="Unassembled WGS sequence"/>
</dbReference>
<dbReference type="InterPro" id="IPR003331">
    <property type="entry name" value="UDP_GlcNAc_Epimerase_2_dom"/>
</dbReference>
<evidence type="ECO:0000256" key="4">
    <source>
        <dbReference type="RuleBase" id="RU003513"/>
    </source>
</evidence>
<evidence type="ECO:0000256" key="3">
    <source>
        <dbReference type="ARBA" id="ARBA00038858"/>
    </source>
</evidence>
<dbReference type="Gene3D" id="3.40.50.2000">
    <property type="entry name" value="Glycogen Phosphorylase B"/>
    <property type="match status" value="2"/>
</dbReference>
<dbReference type="GO" id="GO:0008761">
    <property type="term" value="F:UDP-N-acetylglucosamine 2-epimerase activity"/>
    <property type="evidence" value="ECO:0007669"/>
    <property type="project" value="UniProtKB-EC"/>
</dbReference>
<dbReference type="EC" id="5.1.3.14" evidence="3"/>
<dbReference type="NCBIfam" id="TIGR00236">
    <property type="entry name" value="wecB"/>
    <property type="match status" value="1"/>
</dbReference>